<gene>
    <name evidence="2" type="ORF">M5K25_022551</name>
</gene>
<dbReference type="EMBL" id="JANQDX010000017">
    <property type="protein sequence ID" value="KAL0908081.1"/>
    <property type="molecule type" value="Genomic_DNA"/>
</dbReference>
<comment type="caution">
    <text evidence="2">The sequence shown here is derived from an EMBL/GenBank/DDBJ whole genome shotgun (WGS) entry which is preliminary data.</text>
</comment>
<protein>
    <submittedName>
        <fullName evidence="2">Uncharacterized protein</fullName>
    </submittedName>
</protein>
<keyword evidence="3" id="KW-1185">Reference proteome</keyword>
<evidence type="ECO:0000313" key="3">
    <source>
        <dbReference type="Proteomes" id="UP001552299"/>
    </source>
</evidence>
<dbReference type="Proteomes" id="UP001552299">
    <property type="component" value="Unassembled WGS sequence"/>
</dbReference>
<keyword evidence="1" id="KW-1133">Transmembrane helix</keyword>
<name>A0ABD0UCM2_DENTH</name>
<proteinExistence type="predicted"/>
<evidence type="ECO:0000313" key="2">
    <source>
        <dbReference type="EMBL" id="KAL0908081.1"/>
    </source>
</evidence>
<feature type="transmembrane region" description="Helical" evidence="1">
    <location>
        <begin position="50"/>
        <end position="74"/>
    </location>
</feature>
<accession>A0ABD0UCM2</accession>
<dbReference type="AlphaFoldDB" id="A0ABD0UCM2"/>
<sequence>MKIVIQHKHSFILFLDSNFDEWLYIHASHILFKQFDELMKVIETSSPEDWFFTGFTFGIIVPSVASQIMIGSLWQINSLHL</sequence>
<evidence type="ECO:0000256" key="1">
    <source>
        <dbReference type="SAM" id="Phobius"/>
    </source>
</evidence>
<keyword evidence="1" id="KW-0472">Membrane</keyword>
<organism evidence="2 3">
    <name type="scientific">Dendrobium thyrsiflorum</name>
    <name type="common">Pinecone-like raceme dendrobium</name>
    <name type="synonym">Orchid</name>
    <dbReference type="NCBI Taxonomy" id="117978"/>
    <lineage>
        <taxon>Eukaryota</taxon>
        <taxon>Viridiplantae</taxon>
        <taxon>Streptophyta</taxon>
        <taxon>Embryophyta</taxon>
        <taxon>Tracheophyta</taxon>
        <taxon>Spermatophyta</taxon>
        <taxon>Magnoliopsida</taxon>
        <taxon>Liliopsida</taxon>
        <taxon>Asparagales</taxon>
        <taxon>Orchidaceae</taxon>
        <taxon>Epidendroideae</taxon>
        <taxon>Malaxideae</taxon>
        <taxon>Dendrobiinae</taxon>
        <taxon>Dendrobium</taxon>
    </lineage>
</organism>
<keyword evidence="1" id="KW-0812">Transmembrane</keyword>
<reference evidence="2 3" key="1">
    <citation type="journal article" date="2024" name="Plant Biotechnol. J.">
        <title>Dendrobium thyrsiflorum genome and its molecular insights into genes involved in important horticultural traits.</title>
        <authorList>
            <person name="Chen B."/>
            <person name="Wang J.Y."/>
            <person name="Zheng P.J."/>
            <person name="Li K.L."/>
            <person name="Liang Y.M."/>
            <person name="Chen X.F."/>
            <person name="Zhang C."/>
            <person name="Zhao X."/>
            <person name="He X."/>
            <person name="Zhang G.Q."/>
            <person name="Liu Z.J."/>
            <person name="Xu Q."/>
        </authorList>
    </citation>
    <scope>NUCLEOTIDE SEQUENCE [LARGE SCALE GENOMIC DNA]</scope>
    <source>
        <strain evidence="2">GZMU011</strain>
    </source>
</reference>